<sequence>MSILVPTSDKSQITQPQDSAGTPHDAAPHTARIVDLAVLVTGAPEDDVGIAYADSIASAFDGHMDVYLANHIPLPPLPMGPGSDAIAGMIVQKARTSGDEVEKRLRERLVRVSPPYELRRDDGLIGYLVTRIAALAGSCDLFVMAQDVSKSAAGKELLEAILFKAGSGVILVPTGLSPDAGMPKTILVGWRDTPECAHAIRAALPFLQRAQTVVLASVAEEGSSEQRGVEPMSDMARHLARHGVRVETRELPQWKRAWEGLAHEAEAIGADMIVIGAYGHSRVREFFLGGVTRAMLAEGSVPILLAH</sequence>
<feature type="region of interest" description="Disordered" evidence="2">
    <location>
        <begin position="1"/>
        <end position="26"/>
    </location>
</feature>
<dbReference type="PANTHER" id="PTHR46268:SF15">
    <property type="entry name" value="UNIVERSAL STRESS PROTEIN HP_0031"/>
    <property type="match status" value="1"/>
</dbReference>
<feature type="domain" description="UspA" evidence="3">
    <location>
        <begin position="182"/>
        <end position="306"/>
    </location>
</feature>
<dbReference type="EMBL" id="JAXLPB010000004">
    <property type="protein sequence ID" value="MDY8110215.1"/>
    <property type="molecule type" value="Genomic_DNA"/>
</dbReference>
<dbReference type="InterPro" id="IPR006016">
    <property type="entry name" value="UspA"/>
</dbReference>
<dbReference type="PANTHER" id="PTHR46268">
    <property type="entry name" value="STRESS RESPONSE PROTEIN NHAX"/>
    <property type="match status" value="1"/>
</dbReference>
<protein>
    <submittedName>
        <fullName evidence="4">Universal stress protein</fullName>
    </submittedName>
</protein>
<evidence type="ECO:0000259" key="3">
    <source>
        <dbReference type="Pfam" id="PF00582"/>
    </source>
</evidence>
<dbReference type="Proteomes" id="UP001294412">
    <property type="component" value="Unassembled WGS sequence"/>
</dbReference>
<evidence type="ECO:0000256" key="2">
    <source>
        <dbReference type="SAM" id="MobiDB-lite"/>
    </source>
</evidence>
<dbReference type="InterPro" id="IPR006015">
    <property type="entry name" value="Universal_stress_UspA"/>
</dbReference>
<name>A0ABU5I541_9HYPH</name>
<accession>A0ABU5I541</accession>
<keyword evidence="5" id="KW-1185">Reference proteome</keyword>
<reference evidence="4 5" key="1">
    <citation type="submission" date="2023-12" db="EMBL/GenBank/DDBJ databases">
        <title>Description of Novel Strain Fulvimarina sp. 2208YS6-2-32 isolated from Uroteuthis (Photololigo) edulis.</title>
        <authorList>
            <person name="Park J.-S."/>
        </authorList>
    </citation>
    <scope>NUCLEOTIDE SEQUENCE [LARGE SCALE GENOMIC DNA]</scope>
    <source>
        <strain evidence="4 5">2208YS6-2-32</strain>
    </source>
</reference>
<comment type="caution">
    <text evidence="4">The sequence shown here is derived from an EMBL/GenBank/DDBJ whole genome shotgun (WGS) entry which is preliminary data.</text>
</comment>
<organism evidence="4 5">
    <name type="scientific">Fulvimarina uroteuthidis</name>
    <dbReference type="NCBI Taxonomy" id="3098149"/>
    <lineage>
        <taxon>Bacteria</taxon>
        <taxon>Pseudomonadati</taxon>
        <taxon>Pseudomonadota</taxon>
        <taxon>Alphaproteobacteria</taxon>
        <taxon>Hyphomicrobiales</taxon>
        <taxon>Aurantimonadaceae</taxon>
        <taxon>Fulvimarina</taxon>
    </lineage>
</organism>
<dbReference type="Pfam" id="PF00582">
    <property type="entry name" value="Usp"/>
    <property type="match status" value="1"/>
</dbReference>
<gene>
    <name evidence="4" type="ORF">U0C82_13815</name>
</gene>
<evidence type="ECO:0000256" key="1">
    <source>
        <dbReference type="ARBA" id="ARBA00008791"/>
    </source>
</evidence>
<evidence type="ECO:0000313" key="4">
    <source>
        <dbReference type="EMBL" id="MDY8110215.1"/>
    </source>
</evidence>
<feature type="compositionally biased region" description="Polar residues" evidence="2">
    <location>
        <begin position="8"/>
        <end position="20"/>
    </location>
</feature>
<dbReference type="PRINTS" id="PR01438">
    <property type="entry name" value="UNVRSLSTRESS"/>
</dbReference>
<dbReference type="Gene3D" id="3.40.50.12370">
    <property type="match status" value="1"/>
</dbReference>
<comment type="similarity">
    <text evidence="1">Belongs to the universal stress protein A family.</text>
</comment>
<dbReference type="CDD" id="cd00293">
    <property type="entry name" value="USP-like"/>
    <property type="match status" value="1"/>
</dbReference>
<proteinExistence type="inferred from homology"/>
<dbReference type="SUPFAM" id="SSF52402">
    <property type="entry name" value="Adenine nucleotide alpha hydrolases-like"/>
    <property type="match status" value="1"/>
</dbReference>
<dbReference type="RefSeq" id="WP_322187735.1">
    <property type="nucleotide sequence ID" value="NZ_JAXLPB010000004.1"/>
</dbReference>
<evidence type="ECO:0000313" key="5">
    <source>
        <dbReference type="Proteomes" id="UP001294412"/>
    </source>
</evidence>